<dbReference type="InterPro" id="IPR001940">
    <property type="entry name" value="Peptidase_S1C"/>
</dbReference>
<feature type="region of interest" description="Disordered" evidence="5">
    <location>
        <begin position="114"/>
        <end position="133"/>
    </location>
</feature>
<organism evidence="8 9">
    <name type="scientific">Levilactobacillus paucivorans</name>
    <dbReference type="NCBI Taxonomy" id="616990"/>
    <lineage>
        <taxon>Bacteria</taxon>
        <taxon>Bacillati</taxon>
        <taxon>Bacillota</taxon>
        <taxon>Bacilli</taxon>
        <taxon>Lactobacillales</taxon>
        <taxon>Lactobacillaceae</taxon>
        <taxon>Levilactobacillus</taxon>
    </lineage>
</organism>
<dbReference type="STRING" id="616990.IV54_GL001668"/>
<proteinExistence type="inferred from homology"/>
<dbReference type="SMART" id="SM00228">
    <property type="entry name" value="PDZ"/>
    <property type="match status" value="1"/>
</dbReference>
<dbReference type="Pfam" id="PF13365">
    <property type="entry name" value="Trypsin_2"/>
    <property type="match status" value="1"/>
</dbReference>
<dbReference type="InterPro" id="IPR043504">
    <property type="entry name" value="Peptidase_S1_PA_chymotrypsin"/>
</dbReference>
<evidence type="ECO:0000259" key="7">
    <source>
        <dbReference type="SMART" id="SM00228"/>
    </source>
</evidence>
<comment type="similarity">
    <text evidence="1">Belongs to the peptidase S1C family.</text>
</comment>
<keyword evidence="6" id="KW-0472">Membrane</keyword>
<evidence type="ECO:0000313" key="8">
    <source>
        <dbReference type="EMBL" id="KRO04146.1"/>
    </source>
</evidence>
<evidence type="ECO:0000256" key="1">
    <source>
        <dbReference type="ARBA" id="ARBA00010541"/>
    </source>
</evidence>
<feature type="domain" description="PDZ" evidence="7">
    <location>
        <begin position="328"/>
        <end position="416"/>
    </location>
</feature>
<comment type="caution">
    <text evidence="8">The sequence shown here is derived from an EMBL/GenBank/DDBJ whole genome shotgun (WGS) entry which is preliminary data.</text>
</comment>
<evidence type="ECO:0000256" key="4">
    <source>
        <dbReference type="ARBA" id="ARBA00022825"/>
    </source>
</evidence>
<evidence type="ECO:0000256" key="6">
    <source>
        <dbReference type="SAM" id="Phobius"/>
    </source>
</evidence>
<feature type="transmembrane region" description="Helical" evidence="6">
    <location>
        <begin position="33"/>
        <end position="55"/>
    </location>
</feature>
<feature type="compositionally biased region" description="Low complexity" evidence="5">
    <location>
        <begin position="1"/>
        <end position="14"/>
    </location>
</feature>
<keyword evidence="2 8" id="KW-0645">Protease</keyword>
<dbReference type="EMBL" id="JQCA01000043">
    <property type="protein sequence ID" value="KRO04146.1"/>
    <property type="molecule type" value="Genomic_DNA"/>
</dbReference>
<dbReference type="PANTHER" id="PTHR43343">
    <property type="entry name" value="PEPTIDASE S12"/>
    <property type="match status" value="1"/>
</dbReference>
<evidence type="ECO:0000256" key="2">
    <source>
        <dbReference type="ARBA" id="ARBA00022670"/>
    </source>
</evidence>
<dbReference type="GO" id="GO:0006508">
    <property type="term" value="P:proteolysis"/>
    <property type="evidence" value="ECO:0007669"/>
    <property type="project" value="UniProtKB-KW"/>
</dbReference>
<dbReference type="AlphaFoldDB" id="A0A0R2LXF0"/>
<dbReference type="OrthoDB" id="9758917at2"/>
<evidence type="ECO:0000256" key="3">
    <source>
        <dbReference type="ARBA" id="ARBA00022801"/>
    </source>
</evidence>
<keyword evidence="9" id="KW-1185">Reference proteome</keyword>
<dbReference type="PATRIC" id="fig|616990.3.peg.1765"/>
<keyword evidence="3" id="KW-0378">Hydrolase</keyword>
<dbReference type="Pfam" id="PF13180">
    <property type="entry name" value="PDZ_2"/>
    <property type="match status" value="1"/>
</dbReference>
<dbReference type="Gene3D" id="2.40.10.10">
    <property type="entry name" value="Trypsin-like serine proteases"/>
    <property type="match status" value="2"/>
</dbReference>
<dbReference type="RefSeq" id="WP_083488507.1">
    <property type="nucleotide sequence ID" value="NZ_JQCA01000043.1"/>
</dbReference>
<dbReference type="Proteomes" id="UP000051906">
    <property type="component" value="Unassembled WGS sequence"/>
</dbReference>
<dbReference type="SUPFAM" id="SSF50156">
    <property type="entry name" value="PDZ domain-like"/>
    <property type="match status" value="1"/>
</dbReference>
<keyword evidence="4" id="KW-0720">Serine protease</keyword>
<accession>A0A0R2LXF0</accession>
<dbReference type="PANTHER" id="PTHR43343:SF3">
    <property type="entry name" value="PROTEASE DO-LIKE 8, CHLOROPLASTIC"/>
    <property type="match status" value="1"/>
</dbReference>
<reference evidence="8 9" key="1">
    <citation type="journal article" date="2015" name="Genome Announc.">
        <title>Expanding the biotechnology potential of lactobacilli through comparative genomics of 213 strains and associated genera.</title>
        <authorList>
            <person name="Sun Z."/>
            <person name="Harris H.M."/>
            <person name="McCann A."/>
            <person name="Guo C."/>
            <person name="Argimon S."/>
            <person name="Zhang W."/>
            <person name="Yang X."/>
            <person name="Jeffery I.B."/>
            <person name="Cooney J.C."/>
            <person name="Kagawa T.F."/>
            <person name="Liu W."/>
            <person name="Song Y."/>
            <person name="Salvetti E."/>
            <person name="Wrobel A."/>
            <person name="Rasinkangas P."/>
            <person name="Parkhill J."/>
            <person name="Rea M.C."/>
            <person name="O'Sullivan O."/>
            <person name="Ritari J."/>
            <person name="Douillard F.P."/>
            <person name="Paul Ross R."/>
            <person name="Yang R."/>
            <person name="Briner A.E."/>
            <person name="Felis G.E."/>
            <person name="de Vos W.M."/>
            <person name="Barrangou R."/>
            <person name="Klaenhammer T.R."/>
            <person name="Caufield P.W."/>
            <person name="Cui Y."/>
            <person name="Zhang H."/>
            <person name="O'Toole P.W."/>
        </authorList>
    </citation>
    <scope>NUCLEOTIDE SEQUENCE [LARGE SCALE GENOMIC DNA]</scope>
    <source>
        <strain evidence="8 9">DSM 22467</strain>
    </source>
</reference>
<dbReference type="InterPro" id="IPR001478">
    <property type="entry name" value="PDZ"/>
</dbReference>
<dbReference type="SUPFAM" id="SSF50494">
    <property type="entry name" value="Trypsin-like serine proteases"/>
    <property type="match status" value="1"/>
</dbReference>
<feature type="region of interest" description="Disordered" evidence="5">
    <location>
        <begin position="1"/>
        <end position="27"/>
    </location>
</feature>
<keyword evidence="6" id="KW-0812">Transmembrane</keyword>
<feature type="compositionally biased region" description="Low complexity" evidence="5">
    <location>
        <begin position="121"/>
        <end position="132"/>
    </location>
</feature>
<dbReference type="PRINTS" id="PR00834">
    <property type="entry name" value="PROTEASES2C"/>
</dbReference>
<gene>
    <name evidence="8" type="ORF">IV54_GL001668</name>
</gene>
<dbReference type="InterPro" id="IPR009003">
    <property type="entry name" value="Peptidase_S1_PA"/>
</dbReference>
<dbReference type="InterPro" id="IPR036034">
    <property type="entry name" value="PDZ_sf"/>
</dbReference>
<dbReference type="GO" id="GO:0004252">
    <property type="term" value="F:serine-type endopeptidase activity"/>
    <property type="evidence" value="ECO:0007669"/>
    <property type="project" value="InterPro"/>
</dbReference>
<evidence type="ECO:0000313" key="9">
    <source>
        <dbReference type="Proteomes" id="UP000051906"/>
    </source>
</evidence>
<evidence type="ECO:0000256" key="5">
    <source>
        <dbReference type="SAM" id="MobiDB-lite"/>
    </source>
</evidence>
<sequence length="442" mass="45403">MDNNNQNNQSNDNNETTPTPQTRKRGGLTLTKVAVTALVAGLLGGGAAYGGITYFNNSGINDTAVPSGSNSTGNTKTSNVTVNVSSQSTKAFNKVKGAMVSVVNLQKQNNNSTLGQLFGQESSSSDSSSSKAALEEASEGSGVVYKKDGNTAYIVTNNHVVSGSSALRVVTSSGKQLQAKLVGKDSVTDLAVLKVNGASLKTVASFGNSDDIKVGETALAIGSPLGSQYATSLTEGIISAKKRTIETTNSAGTQTGNATVIQTDAAINPGNSGGALINVGGQVVGITSSKIASDAEGTSVEGMGFAIPSNEVVNIINQLVKKGKVVRPALGITYVDLANVSSSQQKSVLKLPSSVDAGVVVMSASADSPAKKAGLAKYDVITELGGHEISDQSTLRDLLYKYKLNDTVLLTYYHNGKKKTTKVKLTETSSQLSKTTSATSES</sequence>
<dbReference type="InterPro" id="IPR051201">
    <property type="entry name" value="Chloro_Bact_Ser_Proteases"/>
</dbReference>
<keyword evidence="6" id="KW-1133">Transmembrane helix</keyword>
<dbReference type="Gene3D" id="2.30.42.10">
    <property type="match status" value="1"/>
</dbReference>
<name>A0A0R2LXF0_9LACO</name>
<protein>
    <submittedName>
        <fullName evidence="8">Trypsin-like serine protease</fullName>
    </submittedName>
</protein>